<protein>
    <submittedName>
        <fullName evidence="1">Uncharacterized protein</fullName>
    </submittedName>
</protein>
<dbReference type="Proteomes" id="UP000886501">
    <property type="component" value="Unassembled WGS sequence"/>
</dbReference>
<gene>
    <name evidence="1" type="ORF">BDM02DRAFT_3091696</name>
</gene>
<name>A0ACB6ZNQ4_THEGA</name>
<sequence>SRPRTPELPSTSSLRDATTTIDDLTSAMAKFSRMSNPPLPDSLSCCCGRDECTNHQAWVEFKAKLESQLILCAEVGQALLQRHEAYVRRHPRTDEDKTRLESEVNELRSQNASLEKRLARALVNSEVSEASNNVVLQELQDTRSNLSRLTTQHTKCVGLESRLARVTTEKEDLQQERDNASQRARVAEARIVSLRDRMSRLQEQLTTLHTELDQHRNHRLELSEEISQGARTQLEAWLRSKAITKMLETLVTDNEMLKRDGEELQRLLSESREDFRALQEELDELRASENRKYSRHRSGSAKSSMHLPALSLAPLSPRSTRSFSGGAGFTRLGKRAVSAERNLYEPFTPSSDRGPASPDPWDRNTQVDGLVTPSRLLLELDGETVAATPANKRPLLLLTRSRGVQTDPHSYSRSSLAPSPLPIFDSHSSADAKSESSSVTDSVPSVLSSVLDRASSLLHRLVLSDALTLTNRLKRQHLTGDVSHLSRTTVGSIVSEATLLRSNFRSLLEDDKIITVCTRKDLRALFNLLKDAFNELGELRMTLNDVILDPSLAPKISEAAMNPSKGVVGKETAGGAAGWIAPIVKLFQGGEEKSTSSSSPNISSYGLPRSSSQGGAARTQRPTPRIAPKLSPALSASTTTVNVEFQSGSSGRAITSTHSAHPSSSEAAKYGGQETSEEEIRAKTSASVMGIFAGAPKPLSPQDPWIVIPKPSRKPSSPLSKLTRSGLGSGTLTVGRNTLKANPQLSRVVDAVIDVQSPTVAATPSDYQATLAHRGLRPRGLSDSSIHTTFLNRAEDRSGPSEVQQPEASEQPDQEPTSSGMLVSFGKKVLGLRSVSSFGPLSRGATPKPPIPKLTYTSPSTSGSNSIPGTANPSTVNTSVAPSPMRSPISPTSRVQEESDDDDLVSPATSRGTFFQIAGTRVNVDAWSGNEPYVGSMRQEWMTARESGPGGRDY</sequence>
<reference evidence="1" key="2">
    <citation type="journal article" date="2020" name="Nat. Commun.">
        <title>Large-scale genome sequencing of mycorrhizal fungi provides insights into the early evolution of symbiotic traits.</title>
        <authorList>
            <person name="Miyauchi S."/>
            <person name="Kiss E."/>
            <person name="Kuo A."/>
            <person name="Drula E."/>
            <person name="Kohler A."/>
            <person name="Sanchez-Garcia M."/>
            <person name="Morin E."/>
            <person name="Andreopoulos B."/>
            <person name="Barry K.W."/>
            <person name="Bonito G."/>
            <person name="Buee M."/>
            <person name="Carver A."/>
            <person name="Chen C."/>
            <person name="Cichocki N."/>
            <person name="Clum A."/>
            <person name="Culley D."/>
            <person name="Crous P.W."/>
            <person name="Fauchery L."/>
            <person name="Girlanda M."/>
            <person name="Hayes R.D."/>
            <person name="Keri Z."/>
            <person name="LaButti K."/>
            <person name="Lipzen A."/>
            <person name="Lombard V."/>
            <person name="Magnuson J."/>
            <person name="Maillard F."/>
            <person name="Murat C."/>
            <person name="Nolan M."/>
            <person name="Ohm R.A."/>
            <person name="Pangilinan J."/>
            <person name="Pereira M.F."/>
            <person name="Perotto S."/>
            <person name="Peter M."/>
            <person name="Pfister S."/>
            <person name="Riley R."/>
            <person name="Sitrit Y."/>
            <person name="Stielow J.B."/>
            <person name="Szollosi G."/>
            <person name="Zifcakova L."/>
            <person name="Stursova M."/>
            <person name="Spatafora J.W."/>
            <person name="Tedersoo L."/>
            <person name="Vaario L.M."/>
            <person name="Yamada A."/>
            <person name="Yan M."/>
            <person name="Wang P."/>
            <person name="Xu J."/>
            <person name="Bruns T."/>
            <person name="Baldrian P."/>
            <person name="Vilgalys R."/>
            <person name="Dunand C."/>
            <person name="Henrissat B."/>
            <person name="Grigoriev I.V."/>
            <person name="Hibbett D."/>
            <person name="Nagy L.G."/>
            <person name="Martin F.M."/>
        </authorList>
    </citation>
    <scope>NUCLEOTIDE SEQUENCE</scope>
    <source>
        <strain evidence="1">P2</strain>
    </source>
</reference>
<dbReference type="EMBL" id="MU117977">
    <property type="protein sequence ID" value="KAF9651214.1"/>
    <property type="molecule type" value="Genomic_DNA"/>
</dbReference>
<organism evidence="1 2">
    <name type="scientific">Thelephora ganbajun</name>
    <name type="common">Ganba fungus</name>
    <dbReference type="NCBI Taxonomy" id="370292"/>
    <lineage>
        <taxon>Eukaryota</taxon>
        <taxon>Fungi</taxon>
        <taxon>Dikarya</taxon>
        <taxon>Basidiomycota</taxon>
        <taxon>Agaricomycotina</taxon>
        <taxon>Agaricomycetes</taxon>
        <taxon>Thelephorales</taxon>
        <taxon>Thelephoraceae</taxon>
        <taxon>Thelephora</taxon>
    </lineage>
</organism>
<reference evidence="1" key="1">
    <citation type="submission" date="2019-10" db="EMBL/GenBank/DDBJ databases">
        <authorList>
            <consortium name="DOE Joint Genome Institute"/>
            <person name="Kuo A."/>
            <person name="Miyauchi S."/>
            <person name="Kiss E."/>
            <person name="Drula E."/>
            <person name="Kohler A."/>
            <person name="Sanchez-Garcia M."/>
            <person name="Andreopoulos B."/>
            <person name="Barry K.W."/>
            <person name="Bonito G."/>
            <person name="Buee M."/>
            <person name="Carver A."/>
            <person name="Chen C."/>
            <person name="Cichocki N."/>
            <person name="Clum A."/>
            <person name="Culley D."/>
            <person name="Crous P.W."/>
            <person name="Fauchery L."/>
            <person name="Girlanda M."/>
            <person name="Hayes R."/>
            <person name="Keri Z."/>
            <person name="Labutti K."/>
            <person name="Lipzen A."/>
            <person name="Lombard V."/>
            <person name="Magnuson J."/>
            <person name="Maillard F."/>
            <person name="Morin E."/>
            <person name="Murat C."/>
            <person name="Nolan M."/>
            <person name="Ohm R."/>
            <person name="Pangilinan J."/>
            <person name="Pereira M."/>
            <person name="Perotto S."/>
            <person name="Peter M."/>
            <person name="Riley R."/>
            <person name="Sitrit Y."/>
            <person name="Stielow B."/>
            <person name="Szollosi G."/>
            <person name="Zifcakova L."/>
            <person name="Stursova M."/>
            <person name="Spatafora J.W."/>
            <person name="Tedersoo L."/>
            <person name="Vaario L.-M."/>
            <person name="Yamada A."/>
            <person name="Yan M."/>
            <person name="Wang P."/>
            <person name="Xu J."/>
            <person name="Bruns T."/>
            <person name="Baldrian P."/>
            <person name="Vilgalys R."/>
            <person name="Henrissat B."/>
            <person name="Grigoriev I.V."/>
            <person name="Hibbett D."/>
            <person name="Nagy L.G."/>
            <person name="Martin F.M."/>
        </authorList>
    </citation>
    <scope>NUCLEOTIDE SEQUENCE</scope>
    <source>
        <strain evidence="1">P2</strain>
    </source>
</reference>
<accession>A0ACB6ZNQ4</accession>
<evidence type="ECO:0000313" key="2">
    <source>
        <dbReference type="Proteomes" id="UP000886501"/>
    </source>
</evidence>
<proteinExistence type="predicted"/>
<feature type="non-terminal residue" evidence="1">
    <location>
        <position position="1"/>
    </location>
</feature>
<keyword evidence="2" id="KW-1185">Reference proteome</keyword>
<evidence type="ECO:0000313" key="1">
    <source>
        <dbReference type="EMBL" id="KAF9651214.1"/>
    </source>
</evidence>
<comment type="caution">
    <text evidence="1">The sequence shown here is derived from an EMBL/GenBank/DDBJ whole genome shotgun (WGS) entry which is preliminary data.</text>
</comment>